<keyword evidence="7" id="KW-0539">Nucleus</keyword>
<sequence>MPSTNLPAPSPTPGPRAARLAETFDHALVRTLDRVKDPSGFAACFPTIDAPDVLRVVQEQMVKLLGDKCRKEFDRIMTSRDVVAKLNQFEALVADAAARRARAGDAPPPTP</sequence>
<evidence type="ECO:0000256" key="8">
    <source>
        <dbReference type="ARBA" id="ARBA00023306"/>
    </source>
</evidence>
<dbReference type="GO" id="GO:0051301">
    <property type="term" value="P:cell division"/>
    <property type="evidence" value="ECO:0007669"/>
    <property type="project" value="UniProtKB-KW"/>
</dbReference>
<keyword evidence="3" id="KW-0158">Chromosome</keyword>
<keyword evidence="9" id="KW-0137">Centromere</keyword>
<dbReference type="PANTHER" id="PTHR15459">
    <property type="entry name" value="POLYAMINE-MODULATED FACTOR 1"/>
    <property type="match status" value="1"/>
</dbReference>
<accession>A0A2C5XHH5</accession>
<dbReference type="EMBL" id="NJEU01000573">
    <property type="protein sequence ID" value="PHH72579.1"/>
    <property type="molecule type" value="Genomic_DNA"/>
</dbReference>
<proteinExistence type="predicted"/>
<gene>
    <name evidence="10" type="ORF">CDD82_5906</name>
</gene>
<evidence type="ECO:0000256" key="6">
    <source>
        <dbReference type="ARBA" id="ARBA00022838"/>
    </source>
</evidence>
<evidence type="ECO:0000256" key="3">
    <source>
        <dbReference type="ARBA" id="ARBA00022454"/>
    </source>
</evidence>
<comment type="caution">
    <text evidence="10">The sequence shown here is derived from an EMBL/GenBank/DDBJ whole genome shotgun (WGS) entry which is preliminary data.</text>
</comment>
<keyword evidence="4" id="KW-0132">Cell division</keyword>
<evidence type="ECO:0000256" key="4">
    <source>
        <dbReference type="ARBA" id="ARBA00022618"/>
    </source>
</evidence>
<keyword evidence="6" id="KW-0995">Kinetochore</keyword>
<evidence type="ECO:0000256" key="5">
    <source>
        <dbReference type="ARBA" id="ARBA00022776"/>
    </source>
</evidence>
<evidence type="ECO:0000256" key="7">
    <source>
        <dbReference type="ARBA" id="ARBA00023242"/>
    </source>
</evidence>
<comment type="subcellular location">
    <subcellularLocation>
        <location evidence="2">Chromosome</location>
        <location evidence="2">Centromere</location>
        <location evidence="2">Kinetochore</location>
    </subcellularLocation>
    <subcellularLocation>
        <location evidence="1">Nucleus</location>
    </subcellularLocation>
</comment>
<evidence type="ECO:0000256" key="1">
    <source>
        <dbReference type="ARBA" id="ARBA00004123"/>
    </source>
</evidence>
<dbReference type="InterPro" id="IPR007128">
    <property type="entry name" value="PMF1/Nnf1"/>
</dbReference>
<dbReference type="GO" id="GO:0000444">
    <property type="term" value="C:MIS12/MIND type complex"/>
    <property type="evidence" value="ECO:0007669"/>
    <property type="project" value="InterPro"/>
</dbReference>
<keyword evidence="11" id="KW-1185">Reference proteome</keyword>
<keyword evidence="8" id="KW-0131">Cell cycle</keyword>
<evidence type="ECO:0000256" key="2">
    <source>
        <dbReference type="ARBA" id="ARBA00004629"/>
    </source>
</evidence>
<dbReference type="Proteomes" id="UP000224854">
    <property type="component" value="Unassembled WGS sequence"/>
</dbReference>
<name>A0A2C5XHH5_9HYPO</name>
<keyword evidence="5" id="KW-0498">Mitosis</keyword>
<dbReference type="OrthoDB" id="18453at2759"/>
<dbReference type="PANTHER" id="PTHR15459:SF3">
    <property type="entry name" value="POLYAMINE-MODULATED FACTOR 1"/>
    <property type="match status" value="1"/>
</dbReference>
<evidence type="ECO:0000313" key="10">
    <source>
        <dbReference type="EMBL" id="PHH72579.1"/>
    </source>
</evidence>
<evidence type="ECO:0000313" key="11">
    <source>
        <dbReference type="Proteomes" id="UP000224854"/>
    </source>
</evidence>
<dbReference type="Pfam" id="PF03980">
    <property type="entry name" value="Nnf1"/>
    <property type="match status" value="1"/>
</dbReference>
<protein>
    <submittedName>
        <fullName evidence="10">Uncharacterized protein</fullName>
    </submittedName>
</protein>
<dbReference type="GO" id="GO:0005634">
    <property type="term" value="C:nucleus"/>
    <property type="evidence" value="ECO:0007669"/>
    <property type="project" value="UniProtKB-SubCell"/>
</dbReference>
<organism evidence="10 11">
    <name type="scientific">Ophiocordyceps australis</name>
    <dbReference type="NCBI Taxonomy" id="1399860"/>
    <lineage>
        <taxon>Eukaryota</taxon>
        <taxon>Fungi</taxon>
        <taxon>Dikarya</taxon>
        <taxon>Ascomycota</taxon>
        <taxon>Pezizomycotina</taxon>
        <taxon>Sordariomycetes</taxon>
        <taxon>Hypocreomycetidae</taxon>
        <taxon>Hypocreales</taxon>
        <taxon>Ophiocordycipitaceae</taxon>
        <taxon>Ophiocordyceps</taxon>
    </lineage>
</organism>
<evidence type="ECO:0000256" key="9">
    <source>
        <dbReference type="ARBA" id="ARBA00023328"/>
    </source>
</evidence>
<dbReference type="AlphaFoldDB" id="A0A2C5XHH5"/>
<dbReference type="GO" id="GO:0007059">
    <property type="term" value="P:chromosome segregation"/>
    <property type="evidence" value="ECO:0007669"/>
    <property type="project" value="TreeGrafter"/>
</dbReference>
<reference evidence="10 11" key="1">
    <citation type="submission" date="2017-06" db="EMBL/GenBank/DDBJ databases">
        <title>Ant-infecting Ophiocordyceps genomes reveal a high diversity of potential behavioral manipulation genes and a possible major role for enterotoxins.</title>
        <authorList>
            <person name="De Bekker C."/>
            <person name="Evans H.C."/>
            <person name="Brachmann A."/>
            <person name="Hughes D.P."/>
        </authorList>
    </citation>
    <scope>NUCLEOTIDE SEQUENCE [LARGE SCALE GENOMIC DNA]</scope>
    <source>
        <strain evidence="10 11">1348a</strain>
    </source>
</reference>